<evidence type="ECO:0000256" key="2">
    <source>
        <dbReference type="SAM" id="Phobius"/>
    </source>
</evidence>
<keyword evidence="2" id="KW-1133">Transmembrane helix</keyword>
<keyword evidence="2" id="KW-0812">Transmembrane</keyword>
<comment type="caution">
    <text evidence="4">The sequence shown here is derived from an EMBL/GenBank/DDBJ whole genome shotgun (WGS) entry which is preliminary data.</text>
</comment>
<keyword evidence="3" id="KW-0732">Signal</keyword>
<feature type="chain" id="PRO_5016025357" description="Gram-positive cocci surface proteins LPxTG domain-containing protein" evidence="3">
    <location>
        <begin position="27"/>
        <end position="773"/>
    </location>
</feature>
<keyword evidence="5" id="KW-1185">Reference proteome</keyword>
<feature type="compositionally biased region" description="Pro residues" evidence="1">
    <location>
        <begin position="704"/>
        <end position="721"/>
    </location>
</feature>
<dbReference type="AlphaFoldDB" id="A0A2V1KC17"/>
<name>A0A2V1KC17_9ACTO</name>
<feature type="region of interest" description="Disordered" evidence="1">
    <location>
        <begin position="702"/>
        <end position="742"/>
    </location>
</feature>
<gene>
    <name evidence="4" type="ORF">DD236_01265</name>
</gene>
<evidence type="ECO:0000256" key="1">
    <source>
        <dbReference type="SAM" id="MobiDB-lite"/>
    </source>
</evidence>
<accession>A0A2V1KC17</accession>
<evidence type="ECO:0008006" key="6">
    <source>
        <dbReference type="Google" id="ProtNLM"/>
    </source>
</evidence>
<dbReference type="NCBIfam" id="TIGR01167">
    <property type="entry name" value="LPXTG_anchor"/>
    <property type="match status" value="1"/>
</dbReference>
<reference evidence="5" key="1">
    <citation type="submission" date="2018-05" db="EMBL/GenBank/DDBJ databases">
        <authorList>
            <person name="Li Y."/>
        </authorList>
    </citation>
    <scope>NUCLEOTIDE SEQUENCE [LARGE SCALE GENOMIC DNA]</scope>
    <source>
        <strain evidence="5">sk1b4</strain>
    </source>
</reference>
<sequence>MVKATFASLIAAAVAVSTLMVPPVQAEPAPTHSISIPQAAPGWSFGEGISFGTKNFSGVVRDSKGTKYTCAADGGVYSLASSLVSNGSMKAPKQVNSLKVVGNVPAGATPKKGTVKDKKKLGQMAYIASLAGKPSDVDAAATEAAIARVGGVYSGSIWEKAAQGKLKTGKALKPAVVRSGELYAQAKKYAGPYKATLKIDLPENSSEGTIRRIGLTSASGKNVPGHPFELKLSGPATFVDGTTSIKDKTASSTQKIDIRTTGDGKVTATLVIKDVADSRPWISKGTSDRGRAQNLIVLGKKTEISAQAKAQSTSPMFEPQIATEVKDKQVGKGDPLVDVLNVTSKSGTWPFVKKTGEPITIRAKVDVYGPFSSPRAEVKDGAEFAQSLIGTYSVDVNGEGSYQTDGAITAPEEGFYFFQARVDPKDQGKLSEKITAFTSPFFEASETSVVQWQPSIVSEATAKALDDGGVGIRDVITVSGMPEDHGDFGGVSDWEADHQVIVHSLYFVPAGTEHTEGVTEDLEALATVETPAANGEYVIEADQFPMDLDLGVGTYQVVSEFAGDARVVSLKTSDIEPSEQAKPEFGTVRTEAQVVGADTLTPEGTIRDTVILEGAFPKGAYTDVDLYTWEAGGEPVCEEAIWTAERIEHGNEAGEYHTDEYTVSDSEVAVYGFVERTYDQNGNPISTGECGAESETIQVVAPPAATPPPTTAPATPLPPATSAPIAPVDLTPSASPSTPAELPNTGFDAKSLIPISLALICIGSIAFLVVRRR</sequence>
<evidence type="ECO:0000313" key="4">
    <source>
        <dbReference type="EMBL" id="PWF27067.1"/>
    </source>
</evidence>
<feature type="signal peptide" evidence="3">
    <location>
        <begin position="1"/>
        <end position="26"/>
    </location>
</feature>
<organism evidence="4 5">
    <name type="scientific">Ancrocorticia populi</name>
    <dbReference type="NCBI Taxonomy" id="2175228"/>
    <lineage>
        <taxon>Bacteria</taxon>
        <taxon>Bacillati</taxon>
        <taxon>Actinomycetota</taxon>
        <taxon>Actinomycetes</taxon>
        <taxon>Actinomycetales</taxon>
        <taxon>Actinomycetaceae</taxon>
        <taxon>Ancrocorticia</taxon>
    </lineage>
</organism>
<protein>
    <recommendedName>
        <fullName evidence="6">Gram-positive cocci surface proteins LPxTG domain-containing protein</fullName>
    </recommendedName>
</protein>
<proteinExistence type="predicted"/>
<evidence type="ECO:0000313" key="5">
    <source>
        <dbReference type="Proteomes" id="UP000245283"/>
    </source>
</evidence>
<dbReference type="EMBL" id="QETB01000001">
    <property type="protein sequence ID" value="PWF27067.1"/>
    <property type="molecule type" value="Genomic_DNA"/>
</dbReference>
<dbReference type="Proteomes" id="UP000245283">
    <property type="component" value="Unassembled WGS sequence"/>
</dbReference>
<evidence type="ECO:0000256" key="3">
    <source>
        <dbReference type="SAM" id="SignalP"/>
    </source>
</evidence>
<keyword evidence="2" id="KW-0472">Membrane</keyword>
<feature type="transmembrane region" description="Helical" evidence="2">
    <location>
        <begin position="752"/>
        <end position="770"/>
    </location>
</feature>